<dbReference type="EnsemblMetazoa" id="PPA02988.1">
    <property type="protein sequence ID" value="PPA02988.1"/>
    <property type="gene ID" value="WBGene00092542"/>
</dbReference>
<proteinExistence type="predicted"/>
<gene>
    <name evidence="2" type="primary">WBGene00092542</name>
    <name evidence="3" type="synonym">WBGene00279662</name>
</gene>
<feature type="region of interest" description="Disordered" evidence="1">
    <location>
        <begin position="18"/>
        <end position="56"/>
    </location>
</feature>
<reference evidence="4" key="1">
    <citation type="journal article" date="2008" name="Nat. Genet.">
        <title>The Pristionchus pacificus genome provides a unique perspective on nematode lifestyle and parasitism.</title>
        <authorList>
            <person name="Dieterich C."/>
            <person name="Clifton S.W."/>
            <person name="Schuster L.N."/>
            <person name="Chinwalla A."/>
            <person name="Delehaunty K."/>
            <person name="Dinkelacker I."/>
            <person name="Fulton L."/>
            <person name="Fulton R."/>
            <person name="Godfrey J."/>
            <person name="Minx P."/>
            <person name="Mitreva M."/>
            <person name="Roeseler W."/>
            <person name="Tian H."/>
            <person name="Witte H."/>
            <person name="Yang S.P."/>
            <person name="Wilson R.K."/>
            <person name="Sommer R.J."/>
        </authorList>
    </citation>
    <scope>NUCLEOTIDE SEQUENCE [LARGE SCALE GENOMIC DNA]</scope>
    <source>
        <strain evidence="4">PS312</strain>
    </source>
</reference>
<evidence type="ECO:0000313" key="2">
    <source>
        <dbReference type="EnsemblMetazoa" id="PPA02988.1"/>
    </source>
</evidence>
<organism evidence="2 4">
    <name type="scientific">Pristionchus pacificus</name>
    <name type="common">Parasitic nematode worm</name>
    <dbReference type="NCBI Taxonomy" id="54126"/>
    <lineage>
        <taxon>Eukaryota</taxon>
        <taxon>Metazoa</taxon>
        <taxon>Ecdysozoa</taxon>
        <taxon>Nematoda</taxon>
        <taxon>Chromadorea</taxon>
        <taxon>Rhabditida</taxon>
        <taxon>Rhabditina</taxon>
        <taxon>Diplogasteromorpha</taxon>
        <taxon>Diplogasteroidea</taxon>
        <taxon>Neodiplogasteridae</taxon>
        <taxon>Pristionchus</taxon>
    </lineage>
</organism>
<feature type="region of interest" description="Disordered" evidence="1">
    <location>
        <begin position="185"/>
        <end position="209"/>
    </location>
</feature>
<dbReference type="EnsemblMetazoa" id="PPA41293.1">
    <property type="protein sequence ID" value="PPA41293.1"/>
    <property type="gene ID" value="WBGene00279662"/>
</dbReference>
<dbReference type="Proteomes" id="UP000005239">
    <property type="component" value="Unassembled WGS sequence"/>
</dbReference>
<accession>A0A4X3PDH1</accession>
<dbReference type="AlphaFoldDB" id="A0A2A6CQ33"/>
<name>A0A2A6CQ33_PRIPA</name>
<evidence type="ECO:0000313" key="3">
    <source>
        <dbReference type="EnsemblMetazoa" id="PPA41293.1"/>
    </source>
</evidence>
<evidence type="ECO:0000256" key="1">
    <source>
        <dbReference type="SAM" id="MobiDB-lite"/>
    </source>
</evidence>
<reference evidence="2" key="2">
    <citation type="submission" date="2022-06" db="UniProtKB">
        <authorList>
            <consortium name="EnsemblMetazoa"/>
        </authorList>
    </citation>
    <scope>IDENTIFICATION</scope>
    <source>
        <strain evidence="2">PS312</strain>
    </source>
</reference>
<protein>
    <submittedName>
        <fullName evidence="2">Uncharacterized protein</fullName>
    </submittedName>
</protein>
<evidence type="ECO:0000313" key="4">
    <source>
        <dbReference type="Proteomes" id="UP000005239"/>
    </source>
</evidence>
<keyword evidence="4" id="KW-1185">Reference proteome</keyword>
<sequence length="245" mass="27326">MWSPMALPLITLKVRRRPRKDLKKVSDAYAEGTPPKKAPKMSKAPRVQNQHARLARSSVKAAPVKAAAPIRILVVPITERAIDTFQPCDSFFSRPRCQCAQGMVRDANGRSQHMPHDPNLSRRPDLHERRLSMPTNMCQSQSTLQLPMLAAVAVPVCAMRAMRKDNVSHRAAALRPVRFEYPAPSTSTSIRARRQPAVNRPAKTTSRTAIGSRAHAPVALVGPASIGKMFHIGWHMFSNDEHHYR</sequence>
<accession>A0A2A6CQ33</accession>